<dbReference type="PANTHER" id="PTHR43669:SF4">
    <property type="entry name" value="SHORT-CHAIN DEHYDROGENASE"/>
    <property type="match status" value="1"/>
</dbReference>
<evidence type="ECO:0000256" key="1">
    <source>
        <dbReference type="ARBA" id="ARBA00006484"/>
    </source>
</evidence>
<dbReference type="RefSeq" id="XP_008727157.1">
    <property type="nucleotide sequence ID" value="XM_008728935.1"/>
</dbReference>
<protein>
    <submittedName>
        <fullName evidence="3">Uncharacterized protein</fullName>
    </submittedName>
</protein>
<comment type="similarity">
    <text evidence="1">Belongs to the short-chain dehydrogenases/reductases (SDR) family.</text>
</comment>
<evidence type="ECO:0000313" key="4">
    <source>
        <dbReference type="Proteomes" id="UP000030678"/>
    </source>
</evidence>
<evidence type="ECO:0000256" key="2">
    <source>
        <dbReference type="ARBA" id="ARBA00023002"/>
    </source>
</evidence>
<keyword evidence="2" id="KW-0560">Oxidoreductase</keyword>
<evidence type="ECO:0000313" key="3">
    <source>
        <dbReference type="EMBL" id="ETI25221.1"/>
    </source>
</evidence>
<name>V9DEU0_9EURO</name>
<dbReference type="Proteomes" id="UP000030678">
    <property type="component" value="Unassembled WGS sequence"/>
</dbReference>
<dbReference type="VEuPathDB" id="FungiDB:G647_04594"/>
<accession>V9DEU0</accession>
<dbReference type="InterPro" id="IPR002347">
    <property type="entry name" value="SDR_fam"/>
</dbReference>
<dbReference type="GO" id="GO:0016491">
    <property type="term" value="F:oxidoreductase activity"/>
    <property type="evidence" value="ECO:0007669"/>
    <property type="project" value="UniProtKB-KW"/>
</dbReference>
<dbReference type="GeneID" id="19983087"/>
<dbReference type="HOGENOM" id="CLU_103010_1_0_1"/>
<sequence length="236" mass="25630">MSKILLILGSGARVGAHTAKAFAAQGYRVASASRTAPQTPDGSHLHVTVDLSKAGTVPEVFEKVRQEFGGEPSVVVYNAAFFSPDPPDSLSVFTPSSISHYETSQAVNCTSVLVAMHEATKAFRNAGPDASKTFIFTGNALNTATLPQMLIFGLGKVVPSYAIKYVVEQNAYKDDGIKFYYADERTIEGAPAYRDISGEAHAEEYLKLADRKDQGPWWYTFVKGTGYKDFEGKVKL</sequence>
<dbReference type="Pfam" id="PF13561">
    <property type="entry name" value="adh_short_C2"/>
    <property type="match status" value="1"/>
</dbReference>
<gene>
    <name evidence="3" type="ORF">G647_04594</name>
</gene>
<organism evidence="3 4">
    <name type="scientific">Cladophialophora carrionii CBS 160.54</name>
    <dbReference type="NCBI Taxonomy" id="1279043"/>
    <lineage>
        <taxon>Eukaryota</taxon>
        <taxon>Fungi</taxon>
        <taxon>Dikarya</taxon>
        <taxon>Ascomycota</taxon>
        <taxon>Pezizomycotina</taxon>
        <taxon>Eurotiomycetes</taxon>
        <taxon>Chaetothyriomycetidae</taxon>
        <taxon>Chaetothyriales</taxon>
        <taxon>Herpotrichiellaceae</taxon>
        <taxon>Cladophialophora</taxon>
    </lineage>
</organism>
<dbReference type="Gene3D" id="3.40.50.720">
    <property type="entry name" value="NAD(P)-binding Rossmann-like Domain"/>
    <property type="match status" value="1"/>
</dbReference>
<proteinExistence type="inferred from homology"/>
<dbReference type="OrthoDB" id="5336600at2759"/>
<dbReference type="SUPFAM" id="SSF51735">
    <property type="entry name" value="NAD(P)-binding Rossmann-fold domains"/>
    <property type="match status" value="1"/>
</dbReference>
<dbReference type="EMBL" id="KB822704">
    <property type="protein sequence ID" value="ETI25221.1"/>
    <property type="molecule type" value="Genomic_DNA"/>
</dbReference>
<dbReference type="AlphaFoldDB" id="V9DEU0"/>
<reference evidence="3 4" key="1">
    <citation type="submission" date="2013-03" db="EMBL/GenBank/DDBJ databases">
        <title>The Genome Sequence of Cladophialophora carrionii CBS 160.54.</title>
        <authorList>
            <consortium name="The Broad Institute Genomics Platform"/>
            <person name="Cuomo C."/>
            <person name="de Hoog S."/>
            <person name="Gorbushina A."/>
            <person name="Walker B."/>
            <person name="Young S.K."/>
            <person name="Zeng Q."/>
            <person name="Gargeya S."/>
            <person name="Fitzgerald M."/>
            <person name="Haas B."/>
            <person name="Abouelleil A."/>
            <person name="Allen A.W."/>
            <person name="Alvarado L."/>
            <person name="Arachchi H.M."/>
            <person name="Berlin A.M."/>
            <person name="Chapman S.B."/>
            <person name="Gainer-Dewar J."/>
            <person name="Goldberg J."/>
            <person name="Griggs A."/>
            <person name="Gujja S."/>
            <person name="Hansen M."/>
            <person name="Howarth C."/>
            <person name="Imamovic A."/>
            <person name="Ireland A."/>
            <person name="Larimer J."/>
            <person name="McCowan C."/>
            <person name="Murphy C."/>
            <person name="Pearson M."/>
            <person name="Poon T.W."/>
            <person name="Priest M."/>
            <person name="Roberts A."/>
            <person name="Saif S."/>
            <person name="Shea T."/>
            <person name="Sisk P."/>
            <person name="Sykes S."/>
            <person name="Wortman J."/>
            <person name="Nusbaum C."/>
            <person name="Birren B."/>
        </authorList>
    </citation>
    <scope>NUCLEOTIDE SEQUENCE [LARGE SCALE GENOMIC DNA]</scope>
    <source>
        <strain evidence="3 4">CBS 160.54</strain>
    </source>
</reference>
<dbReference type="PANTHER" id="PTHR43669">
    <property type="entry name" value="5-KETO-D-GLUCONATE 5-REDUCTASE"/>
    <property type="match status" value="1"/>
</dbReference>
<dbReference type="InterPro" id="IPR036291">
    <property type="entry name" value="NAD(P)-bd_dom_sf"/>
</dbReference>